<proteinExistence type="predicted"/>
<accession>A0A0N7LQV3</accession>
<dbReference type="InterPro" id="IPR050445">
    <property type="entry name" value="Bact_polysacc_biosynth/exp"/>
</dbReference>
<protein>
    <submittedName>
        <fullName evidence="3">Polysaccharide chain length determinant protein, PEP-CTERM locus subfamily</fullName>
    </submittedName>
</protein>
<sequence>MNFRYYWSIFLRRLPYFLVVASVIGAASVIIAMALPPAYVSSMKLIVESPRIPDELAASTVRTPAPEQLQIIEQRLLTRANLLEIANRQNVFEDPSVMTADRIVAGMQARTVIKISTGRNEVALMEISFEGPSGASAAGVLNEYLTLIQKEDVQSRTGRATQTLEFFRKEVDRLSEALAERSAQILDFKTKNVDVLPDTLDFRLNQQALLQERLAQLNRDLAVLNSQRSRLIDIYETTGQVSGNRTPNQTPEQLELVGLRRELNQALAIYSTTNPRVKLLEARIKQLEEQAGSMPQLVEESEPQSGNLLLDVQLAELDSRIAASEEQKNDLSPQLDELRRTINQTPEKQIRLDDLELDYQHIERQYNAAVESLARASTGERIEVTAQGQRVSVIEPPIAPSSPTKPNRMMIAGGGSLFGILAGIGLIALLELLNRTLRRPEDLVAKLDIRPLATIPYIPTSGEVMRFRVLRLLRMFVIVVGVPAAVYAVHVFYQPLDLLAERVMDKIGIRW</sequence>
<evidence type="ECO:0000313" key="4">
    <source>
        <dbReference type="Proteomes" id="UP000050783"/>
    </source>
</evidence>
<name>A0A0N7LQV3_9RHOB</name>
<dbReference type="PANTHER" id="PTHR32309:SF31">
    <property type="entry name" value="CAPSULAR EXOPOLYSACCHARIDE FAMILY"/>
    <property type="match status" value="1"/>
</dbReference>
<dbReference type="PANTHER" id="PTHR32309">
    <property type="entry name" value="TYROSINE-PROTEIN KINASE"/>
    <property type="match status" value="1"/>
</dbReference>
<dbReference type="AlphaFoldDB" id="A0A0N7LQV3"/>
<reference evidence="3 4" key="1">
    <citation type="submission" date="2015-09" db="EMBL/GenBank/DDBJ databases">
        <authorList>
            <consortium name="Swine Surveillance"/>
        </authorList>
    </citation>
    <scope>NUCLEOTIDE SEQUENCE [LARGE SCALE GENOMIC DNA]</scope>
    <source>
        <strain evidence="3 4">CECT 4292</strain>
    </source>
</reference>
<evidence type="ECO:0000256" key="2">
    <source>
        <dbReference type="SAM" id="Phobius"/>
    </source>
</evidence>
<evidence type="ECO:0000313" key="3">
    <source>
        <dbReference type="EMBL" id="CUH49060.1"/>
    </source>
</evidence>
<dbReference type="OrthoDB" id="8114194at2"/>
<keyword evidence="1" id="KW-0175">Coiled coil</keyword>
<gene>
    <name evidence="3" type="ORF">RUA4292_03254</name>
</gene>
<feature type="transmembrane region" description="Helical" evidence="2">
    <location>
        <begin position="472"/>
        <end position="493"/>
    </location>
</feature>
<dbReference type="EMBL" id="CYPU01000055">
    <property type="protein sequence ID" value="CUH49060.1"/>
    <property type="molecule type" value="Genomic_DNA"/>
</dbReference>
<feature type="transmembrane region" description="Helical" evidence="2">
    <location>
        <begin position="409"/>
        <end position="430"/>
    </location>
</feature>
<keyword evidence="2" id="KW-0812">Transmembrane</keyword>
<dbReference type="Proteomes" id="UP000050783">
    <property type="component" value="Unassembled WGS sequence"/>
</dbReference>
<keyword evidence="2" id="KW-0472">Membrane</keyword>
<dbReference type="RefSeq" id="WP_145974987.1">
    <property type="nucleotide sequence ID" value="NZ_CYPU01000055.1"/>
</dbReference>
<feature type="coiled-coil region" evidence="1">
    <location>
        <begin position="164"/>
        <end position="234"/>
    </location>
</feature>
<evidence type="ECO:0000256" key="1">
    <source>
        <dbReference type="SAM" id="Coils"/>
    </source>
</evidence>
<organism evidence="3 4">
    <name type="scientific">Ruegeria atlantica</name>
    <dbReference type="NCBI Taxonomy" id="81569"/>
    <lineage>
        <taxon>Bacteria</taxon>
        <taxon>Pseudomonadati</taxon>
        <taxon>Pseudomonadota</taxon>
        <taxon>Alphaproteobacteria</taxon>
        <taxon>Rhodobacterales</taxon>
        <taxon>Roseobacteraceae</taxon>
        <taxon>Ruegeria</taxon>
    </lineage>
</organism>
<dbReference type="GeneID" id="55494414"/>
<keyword evidence="2" id="KW-1133">Transmembrane helix</keyword>
<feature type="transmembrane region" description="Helical" evidence="2">
    <location>
        <begin position="14"/>
        <end position="35"/>
    </location>
</feature>